<evidence type="ECO:0000313" key="2">
    <source>
        <dbReference type="Proteomes" id="UP001281761"/>
    </source>
</evidence>
<sequence length="617" mass="66537">MDLRVAKIGSAPILNHFIGAQNKLKVPSMSSIVSTDNRTAKVALKVDQPISGTVLMLVDNSNGYEMPNEDSPPPINRMISFDFSSAVTSTPIDVSFGEWEPLQYEANYSLVTFGWKESIVDTNGAVLATPNPPRIVQAICESIDSEFDAFFSLKARTLAAGSFKVSIKGIPNFWMVVDFLNTQAGENLFSTKLGLKLQGEHAILDFDTTYEIDQVIRTSPNKALIFDPPRLLFTTPNRPSLKSVGTITFSDLKKDVVTIKLVGEKMIASPYTLTVTDGSNTSTVTAVFDAEAVACSDSHHPTLTPNLKIAVPTEPARVEKLISATLLSGETLVELEFLGRVLPSPISTVTVKGESSVATPNITRKSATSFTVRFKIAATASLNSLVFGEMYSIASVSNGTELLLNNDITFKVPSNLTLTDNTEVEVECSSSSNACSSTAPVRIGWETGLQYGTTHTFSRMQEIGGSSQLVSFIANSFTTDVKPPEPVFHVDESGVVGDFCGDYEDKCKTMDEVWRIVKGIGFTKLTLLIVNSTTLDWPIAVTEGMCVIVSNGSLLEPKLHVSSADLSGGELGMIVVDSAFLEFKSVDVHIVSVSLSFVLIHGTNSEIVLTKPVPINC</sequence>
<protein>
    <submittedName>
        <fullName evidence="1">Uncharacterized protein</fullName>
    </submittedName>
</protein>
<gene>
    <name evidence="1" type="ORF">BLNAU_3402</name>
</gene>
<organism evidence="1 2">
    <name type="scientific">Blattamonas nauphoetae</name>
    <dbReference type="NCBI Taxonomy" id="2049346"/>
    <lineage>
        <taxon>Eukaryota</taxon>
        <taxon>Metamonada</taxon>
        <taxon>Preaxostyla</taxon>
        <taxon>Oxymonadida</taxon>
        <taxon>Blattamonas</taxon>
    </lineage>
</organism>
<reference evidence="1 2" key="1">
    <citation type="journal article" date="2022" name="bioRxiv">
        <title>Genomics of Preaxostyla Flagellates Illuminates Evolutionary Transitions and the Path Towards Mitochondrial Loss.</title>
        <authorList>
            <person name="Novak L.V.F."/>
            <person name="Treitli S.C."/>
            <person name="Pyrih J."/>
            <person name="Halakuc P."/>
            <person name="Pipaliya S.V."/>
            <person name="Vacek V."/>
            <person name="Brzon O."/>
            <person name="Soukal P."/>
            <person name="Eme L."/>
            <person name="Dacks J.B."/>
            <person name="Karnkowska A."/>
            <person name="Elias M."/>
            <person name="Hampl V."/>
        </authorList>
    </citation>
    <scope>NUCLEOTIDE SEQUENCE [LARGE SCALE GENOMIC DNA]</scope>
    <source>
        <strain evidence="1">NAU3</strain>
        <tissue evidence="1">Gut</tissue>
    </source>
</reference>
<comment type="caution">
    <text evidence="1">The sequence shown here is derived from an EMBL/GenBank/DDBJ whole genome shotgun (WGS) entry which is preliminary data.</text>
</comment>
<keyword evidence="2" id="KW-1185">Reference proteome</keyword>
<accession>A0ABQ9YCY9</accession>
<name>A0ABQ9YCY9_9EUKA</name>
<dbReference type="Proteomes" id="UP001281761">
    <property type="component" value="Unassembled WGS sequence"/>
</dbReference>
<proteinExistence type="predicted"/>
<evidence type="ECO:0000313" key="1">
    <source>
        <dbReference type="EMBL" id="KAK2961604.1"/>
    </source>
</evidence>
<dbReference type="EMBL" id="JARBJD010000015">
    <property type="protein sequence ID" value="KAK2961604.1"/>
    <property type="molecule type" value="Genomic_DNA"/>
</dbReference>